<gene>
    <name evidence="1" type="ORF">SDC9_52558</name>
</gene>
<sequence length="102" mass="11892">MKLIAPAFLLIECRGIVSFIARSKKQIKSSDPARRKNLVDFSEPQITIRRQAKLLSFNRLSVYRDYPKEKTISDEDLFMLRLEFDTSKTETIEFQGITFIGM</sequence>
<name>A0A644WRD3_9ZZZZ</name>
<organism evidence="1">
    <name type="scientific">bioreactor metagenome</name>
    <dbReference type="NCBI Taxonomy" id="1076179"/>
    <lineage>
        <taxon>unclassified sequences</taxon>
        <taxon>metagenomes</taxon>
        <taxon>ecological metagenomes</taxon>
    </lineage>
</organism>
<accession>A0A644WRD3</accession>
<dbReference type="AlphaFoldDB" id="A0A644WRD3"/>
<reference evidence="1" key="1">
    <citation type="submission" date="2019-08" db="EMBL/GenBank/DDBJ databases">
        <authorList>
            <person name="Kucharzyk K."/>
            <person name="Murdoch R.W."/>
            <person name="Higgins S."/>
            <person name="Loffler F."/>
        </authorList>
    </citation>
    <scope>NUCLEOTIDE SEQUENCE</scope>
</reference>
<protein>
    <submittedName>
        <fullName evidence="1">Uncharacterized protein</fullName>
    </submittedName>
</protein>
<proteinExistence type="predicted"/>
<evidence type="ECO:0000313" key="1">
    <source>
        <dbReference type="EMBL" id="MPM06259.1"/>
    </source>
</evidence>
<dbReference type="EMBL" id="VSSQ01001213">
    <property type="protein sequence ID" value="MPM06259.1"/>
    <property type="molecule type" value="Genomic_DNA"/>
</dbReference>
<comment type="caution">
    <text evidence="1">The sequence shown here is derived from an EMBL/GenBank/DDBJ whole genome shotgun (WGS) entry which is preliminary data.</text>
</comment>